<accession>A0AA35WU45</accession>
<name>A0AA35WU45_GEOBA</name>
<sequence>MPRPCLKFAMASSTGVSPTEIATALQTLTPDEAKELFFYLKVPLHSLNSVPTNQSGNMAKISYIQLWYDNDHDTSWDRIVDGLQRIEKKTLAIRLASQYCTRTLTSADNFTLDLPSSPVSTLEASALATSGLSPTEPSLNPVARPSTLEASVLPTSGSSPTEPSLGPVARPSSPFDRVSEVRAEIDRLSDTFSDLVSDTRDEMCIRASVEPPFLNKFRDRLLDLPVAQKAPHTKFFRDNEDDFLKAVNMHKIFAILRRYSNYRNYAVLREVVRKFNSTMLQQRMNDYIKSLEHFEKATAVDVYLRAIEASDVLCAEFTKMIVKIDKPAPECTLYDIRKKTEEITERASLQSYSVYIGPVLEGSVVLALGFPANCVGWILGALTPAFLATHLLSDVVLDQQPLSILNWHQENLNDELLVASKEGDVVAVASLLNS</sequence>
<protein>
    <submittedName>
        <fullName evidence="2">Uncharacterized protein</fullName>
    </submittedName>
</protein>
<feature type="compositionally biased region" description="Polar residues" evidence="1">
    <location>
        <begin position="153"/>
        <end position="162"/>
    </location>
</feature>
<dbReference type="EMBL" id="CASHTH010002222">
    <property type="protein sequence ID" value="CAI8026592.1"/>
    <property type="molecule type" value="Genomic_DNA"/>
</dbReference>
<dbReference type="Proteomes" id="UP001174909">
    <property type="component" value="Unassembled WGS sequence"/>
</dbReference>
<organism evidence="2 3">
    <name type="scientific">Geodia barretti</name>
    <name type="common">Barrett's horny sponge</name>
    <dbReference type="NCBI Taxonomy" id="519541"/>
    <lineage>
        <taxon>Eukaryota</taxon>
        <taxon>Metazoa</taxon>
        <taxon>Porifera</taxon>
        <taxon>Demospongiae</taxon>
        <taxon>Heteroscleromorpha</taxon>
        <taxon>Tetractinellida</taxon>
        <taxon>Astrophorina</taxon>
        <taxon>Geodiidae</taxon>
        <taxon>Geodia</taxon>
    </lineage>
</organism>
<keyword evidence="3" id="KW-1185">Reference proteome</keyword>
<evidence type="ECO:0000256" key="1">
    <source>
        <dbReference type="SAM" id="MobiDB-lite"/>
    </source>
</evidence>
<reference evidence="2" key="1">
    <citation type="submission" date="2023-03" db="EMBL/GenBank/DDBJ databases">
        <authorList>
            <person name="Steffen K."/>
            <person name="Cardenas P."/>
        </authorList>
    </citation>
    <scope>NUCLEOTIDE SEQUENCE</scope>
</reference>
<feature type="region of interest" description="Disordered" evidence="1">
    <location>
        <begin position="150"/>
        <end position="175"/>
    </location>
</feature>
<dbReference type="AlphaFoldDB" id="A0AA35WU45"/>
<comment type="caution">
    <text evidence="2">The sequence shown here is derived from an EMBL/GenBank/DDBJ whole genome shotgun (WGS) entry which is preliminary data.</text>
</comment>
<gene>
    <name evidence="2" type="ORF">GBAR_LOCUS15269</name>
</gene>
<evidence type="ECO:0000313" key="2">
    <source>
        <dbReference type="EMBL" id="CAI8026592.1"/>
    </source>
</evidence>
<proteinExistence type="predicted"/>
<evidence type="ECO:0000313" key="3">
    <source>
        <dbReference type="Proteomes" id="UP001174909"/>
    </source>
</evidence>